<evidence type="ECO:0000313" key="3">
    <source>
        <dbReference type="Proteomes" id="UP000003163"/>
    </source>
</evidence>
<accession>J8ZZM1</accession>
<dbReference type="Proteomes" id="UP000003163">
    <property type="component" value="Unassembled WGS sequence"/>
</dbReference>
<dbReference type="AlphaFoldDB" id="J8ZZM1"/>
<dbReference type="VEuPathDB" id="MicrosporidiaDB:EDEG_00854"/>
<feature type="transmembrane region" description="Helical" evidence="1">
    <location>
        <begin position="32"/>
        <end position="52"/>
    </location>
</feature>
<proteinExistence type="predicted"/>
<evidence type="ECO:0000313" key="2">
    <source>
        <dbReference type="EMBL" id="EJW05073.1"/>
    </source>
</evidence>
<keyword evidence="1" id="KW-1133">Transmembrane helix</keyword>
<keyword evidence="1" id="KW-0812">Transmembrane</keyword>
<sequence length="117" mass="13583">MNSIEIYNRLAPVEDRRENNRYLIKFSKNVNFVRLICLFLVFFVVIGAVYILCRASSNENIPIMAPPLILRKENFSETMPLISPICTLQKETFSENSYYNGTEISETDRNNTMVGDY</sequence>
<dbReference type="InParanoid" id="J8ZZM1"/>
<protein>
    <submittedName>
        <fullName evidence="2">Uncharacterized protein</fullName>
    </submittedName>
</protein>
<keyword evidence="3" id="KW-1185">Reference proteome</keyword>
<name>J8ZZM1_EDHAE</name>
<organism evidence="2 3">
    <name type="scientific">Edhazardia aedis (strain USNM 41457)</name>
    <name type="common">Microsporidian parasite</name>
    <dbReference type="NCBI Taxonomy" id="1003232"/>
    <lineage>
        <taxon>Eukaryota</taxon>
        <taxon>Fungi</taxon>
        <taxon>Fungi incertae sedis</taxon>
        <taxon>Microsporidia</taxon>
        <taxon>Edhazardia</taxon>
    </lineage>
</organism>
<keyword evidence="1" id="KW-0472">Membrane</keyword>
<dbReference type="EMBL" id="AFBI03000010">
    <property type="protein sequence ID" value="EJW05073.1"/>
    <property type="molecule type" value="Genomic_DNA"/>
</dbReference>
<reference evidence="3" key="2">
    <citation type="submission" date="2015-07" db="EMBL/GenBank/DDBJ databases">
        <title>Contrasting host-pathogen interactions and genome evolution in two generalist and specialist microsporidian pathogens of mosquitoes.</title>
        <authorList>
            <consortium name="The Broad Institute Genomics Platform"/>
            <consortium name="The Broad Institute Genome Sequencing Center for Infectious Disease"/>
            <person name="Cuomo C.A."/>
            <person name="Sanscrainte N.D."/>
            <person name="Goldberg J.M."/>
            <person name="Heiman D."/>
            <person name="Young S."/>
            <person name="Zeng Q."/>
            <person name="Becnel J.J."/>
            <person name="Birren B.W."/>
        </authorList>
    </citation>
    <scope>NUCLEOTIDE SEQUENCE [LARGE SCALE GENOMIC DNA]</scope>
    <source>
        <strain evidence="3">USNM 41457</strain>
    </source>
</reference>
<reference evidence="2 3" key="1">
    <citation type="submission" date="2011-08" db="EMBL/GenBank/DDBJ databases">
        <authorList>
            <person name="Liu Z.J."/>
            <person name="Shi F.L."/>
            <person name="Lu J.Q."/>
            <person name="Li M."/>
            <person name="Wang Z.L."/>
        </authorList>
    </citation>
    <scope>NUCLEOTIDE SEQUENCE [LARGE SCALE GENOMIC DNA]</scope>
    <source>
        <strain evidence="2 3">USNM 41457</strain>
    </source>
</reference>
<dbReference type="HOGENOM" id="CLU_2084806_0_0_1"/>
<evidence type="ECO:0000256" key="1">
    <source>
        <dbReference type="SAM" id="Phobius"/>
    </source>
</evidence>
<gene>
    <name evidence="2" type="ORF">EDEG_00854</name>
</gene>
<comment type="caution">
    <text evidence="2">The sequence shown here is derived from an EMBL/GenBank/DDBJ whole genome shotgun (WGS) entry which is preliminary data.</text>
</comment>